<keyword evidence="4" id="KW-0904">Protein phosphatase</keyword>
<keyword evidence="8" id="KW-1185">Reference proteome</keyword>
<evidence type="ECO:0000256" key="3">
    <source>
        <dbReference type="ARBA" id="ARBA00022801"/>
    </source>
</evidence>
<dbReference type="Gene3D" id="3.40.50.2300">
    <property type="match status" value="1"/>
</dbReference>
<dbReference type="EMBL" id="AP019755">
    <property type="protein sequence ID" value="BBL34408.1"/>
    <property type="molecule type" value="Genomic_DNA"/>
</dbReference>
<dbReference type="Proteomes" id="UP000316473">
    <property type="component" value="Chromosome"/>
</dbReference>
<evidence type="ECO:0000313" key="7">
    <source>
        <dbReference type="EMBL" id="BBL34408.1"/>
    </source>
</evidence>
<dbReference type="PANTHER" id="PTHR11717:SF7">
    <property type="entry name" value="LOW MOLECULAR WEIGHT PHOSPHOTYROSINE PROTEIN PHOSPHATASE"/>
    <property type="match status" value="1"/>
</dbReference>
<dbReference type="GO" id="GO:0004725">
    <property type="term" value="F:protein tyrosine phosphatase activity"/>
    <property type="evidence" value="ECO:0007669"/>
    <property type="project" value="UniProtKB-EC"/>
</dbReference>
<reference evidence="7 8" key="1">
    <citation type="submission" date="2019-06" db="EMBL/GenBank/DDBJ databases">
        <title>Nitrosomonas stercoris KYUHI-S whole genome shotgun sequence.</title>
        <authorList>
            <person name="Nakagawa T."/>
            <person name="Tsuchiya Y."/>
            <person name="Takahashi R."/>
        </authorList>
    </citation>
    <scope>NUCLEOTIDE SEQUENCE [LARGE SCALE GENOMIC DNA]</scope>
    <source>
        <strain evidence="7 8">KYUHI-S</strain>
    </source>
</reference>
<feature type="active site" evidence="5">
    <location>
        <position position="21"/>
    </location>
</feature>
<gene>
    <name evidence="7" type="ORF">Nstercoris_00641</name>
</gene>
<evidence type="ECO:0000256" key="4">
    <source>
        <dbReference type="ARBA" id="ARBA00022912"/>
    </source>
</evidence>
<protein>
    <recommendedName>
        <fullName evidence="2">protein-tyrosine-phosphatase</fullName>
        <ecNumber evidence="2">3.1.3.48</ecNumber>
    </recommendedName>
</protein>
<dbReference type="SMART" id="SM00226">
    <property type="entry name" value="LMWPc"/>
    <property type="match status" value="1"/>
</dbReference>
<feature type="active site" description="Proton donor" evidence="5">
    <location>
        <position position="133"/>
    </location>
</feature>
<dbReference type="CDD" id="cd16343">
    <property type="entry name" value="LMWPTP"/>
    <property type="match status" value="1"/>
</dbReference>
<dbReference type="InterPro" id="IPR050438">
    <property type="entry name" value="LMW_PTPase"/>
</dbReference>
<dbReference type="SUPFAM" id="SSF52788">
    <property type="entry name" value="Phosphotyrosine protein phosphatases I"/>
    <property type="match status" value="1"/>
</dbReference>
<dbReference type="AlphaFoldDB" id="A0A4Y1YKR1"/>
<dbReference type="KEGG" id="nst:Nstercoris_00641"/>
<evidence type="ECO:0000256" key="2">
    <source>
        <dbReference type="ARBA" id="ARBA00013064"/>
    </source>
</evidence>
<feature type="domain" description="Phosphotyrosine protein phosphatase I" evidence="6">
    <location>
        <begin position="9"/>
        <end position="159"/>
    </location>
</feature>
<dbReference type="PRINTS" id="PR00719">
    <property type="entry name" value="LMWPTPASE"/>
</dbReference>
<keyword evidence="3" id="KW-0378">Hydrolase</keyword>
<feature type="active site" description="Nucleophile" evidence="5">
    <location>
        <position position="15"/>
    </location>
</feature>
<dbReference type="InterPro" id="IPR023485">
    <property type="entry name" value="Ptyr_pPase"/>
</dbReference>
<dbReference type="PANTHER" id="PTHR11717">
    <property type="entry name" value="LOW MOLECULAR WEIGHT PROTEIN TYROSINE PHOSPHATASE"/>
    <property type="match status" value="1"/>
</dbReference>
<dbReference type="Pfam" id="PF01451">
    <property type="entry name" value="LMWPc"/>
    <property type="match status" value="1"/>
</dbReference>
<proteinExistence type="inferred from homology"/>
<organism evidence="7 8">
    <name type="scientific">Nitrosomonas stercoris</name>
    <dbReference type="NCBI Taxonomy" id="1444684"/>
    <lineage>
        <taxon>Bacteria</taxon>
        <taxon>Pseudomonadati</taxon>
        <taxon>Pseudomonadota</taxon>
        <taxon>Betaproteobacteria</taxon>
        <taxon>Nitrosomonadales</taxon>
        <taxon>Nitrosomonadaceae</taxon>
        <taxon>Nitrosomonas</taxon>
    </lineage>
</organism>
<sequence>MGYSQAEKTNVLFVCMGNICRSPTADAVFKHHVKSAGLEHFIYIDSAGTHAYHIGNPPDRRSQQAALKRGYNMQDLRARKVAPEDFSRFQYILAMDYHNLELLQKDCPPEYQDRLGLFLQYSNQWNTRKEVPDPYFGGSHGFEKVLDLVEDASQGLLKHLSDQYRTNAVER</sequence>
<evidence type="ECO:0000259" key="6">
    <source>
        <dbReference type="SMART" id="SM00226"/>
    </source>
</evidence>
<name>A0A4Y1YKR1_9PROT</name>
<accession>A0A4Y1YKR1</accession>
<dbReference type="InterPro" id="IPR017867">
    <property type="entry name" value="Tyr_phospatase_low_mol_wt"/>
</dbReference>
<dbReference type="FunFam" id="3.40.50.2300:FF:000113">
    <property type="entry name" value="Low molecular weight protein-tyrosine-phosphatase"/>
    <property type="match status" value="1"/>
</dbReference>
<evidence type="ECO:0000313" key="8">
    <source>
        <dbReference type="Proteomes" id="UP000316473"/>
    </source>
</evidence>
<dbReference type="InterPro" id="IPR036196">
    <property type="entry name" value="Ptyr_pPase_sf"/>
</dbReference>
<comment type="similarity">
    <text evidence="1">Belongs to the low molecular weight phosphotyrosine protein phosphatase family.</text>
</comment>
<evidence type="ECO:0000256" key="5">
    <source>
        <dbReference type="PIRSR" id="PIRSR617867-1"/>
    </source>
</evidence>
<dbReference type="EC" id="3.1.3.48" evidence="2"/>
<evidence type="ECO:0000256" key="1">
    <source>
        <dbReference type="ARBA" id="ARBA00011063"/>
    </source>
</evidence>